<evidence type="ECO:0000256" key="2">
    <source>
        <dbReference type="ARBA" id="ARBA00022908"/>
    </source>
</evidence>
<reference evidence="5" key="2">
    <citation type="submission" date="2022-10" db="EMBL/GenBank/DDBJ databases">
        <authorList>
            <person name="Trinh H.N."/>
        </authorList>
    </citation>
    <scope>NUCLEOTIDE SEQUENCE</scope>
    <source>
        <strain evidence="5">RN2-1</strain>
    </source>
</reference>
<organism evidence="5 6">
    <name type="scientific">Limobrevibacterium gyesilva</name>
    <dbReference type="NCBI Taxonomy" id="2991712"/>
    <lineage>
        <taxon>Bacteria</taxon>
        <taxon>Pseudomonadati</taxon>
        <taxon>Pseudomonadota</taxon>
        <taxon>Alphaproteobacteria</taxon>
        <taxon>Acetobacterales</taxon>
        <taxon>Acetobacteraceae</taxon>
        <taxon>Limobrevibacterium</taxon>
    </lineage>
</organism>
<keyword evidence="3" id="KW-0233">DNA recombination</keyword>
<dbReference type="CDD" id="cd00801">
    <property type="entry name" value="INT_P4_C"/>
    <property type="match status" value="1"/>
</dbReference>
<dbReference type="Gene3D" id="1.10.443.10">
    <property type="entry name" value="Intergrase catalytic core"/>
    <property type="match status" value="1"/>
</dbReference>
<dbReference type="Gene3D" id="3.30.160.390">
    <property type="entry name" value="Integrase, DNA-binding domain"/>
    <property type="match status" value="1"/>
</dbReference>
<dbReference type="EMBL" id="JAPDNT010000023">
    <property type="protein sequence ID" value="MCW3476756.1"/>
    <property type="molecule type" value="Genomic_DNA"/>
</dbReference>
<keyword evidence="2" id="KW-0229">DNA integration</keyword>
<dbReference type="InterPro" id="IPR002104">
    <property type="entry name" value="Integrase_catalytic"/>
</dbReference>
<dbReference type="GO" id="GO:0003677">
    <property type="term" value="F:DNA binding"/>
    <property type="evidence" value="ECO:0007669"/>
    <property type="project" value="InterPro"/>
</dbReference>
<dbReference type="InterPro" id="IPR050808">
    <property type="entry name" value="Phage_Integrase"/>
</dbReference>
<dbReference type="GO" id="GO:0015074">
    <property type="term" value="P:DNA integration"/>
    <property type="evidence" value="ECO:0007669"/>
    <property type="project" value="UniProtKB-KW"/>
</dbReference>
<dbReference type="PANTHER" id="PTHR30629">
    <property type="entry name" value="PROPHAGE INTEGRASE"/>
    <property type="match status" value="1"/>
</dbReference>
<dbReference type="Pfam" id="PF13356">
    <property type="entry name" value="Arm-DNA-bind_3"/>
    <property type="match status" value="1"/>
</dbReference>
<comment type="similarity">
    <text evidence="1">Belongs to the 'phage' integrase family.</text>
</comment>
<feature type="domain" description="Tyr recombinase" evidence="4">
    <location>
        <begin position="205"/>
        <end position="384"/>
    </location>
</feature>
<dbReference type="InterPro" id="IPR011010">
    <property type="entry name" value="DNA_brk_join_enz"/>
</dbReference>
<evidence type="ECO:0000256" key="3">
    <source>
        <dbReference type="ARBA" id="ARBA00023172"/>
    </source>
</evidence>
<dbReference type="GO" id="GO:0006310">
    <property type="term" value="P:DNA recombination"/>
    <property type="evidence" value="ECO:0007669"/>
    <property type="project" value="UniProtKB-KW"/>
</dbReference>
<reference evidence="5" key="1">
    <citation type="submission" date="2022-09" db="EMBL/GenBank/DDBJ databases">
        <title>Rhodovastum sp. nov. RN2-1 isolated from soil in Seongnam, South Korea.</title>
        <authorList>
            <person name="Le N.T."/>
        </authorList>
    </citation>
    <scope>NUCLEOTIDE SEQUENCE</scope>
    <source>
        <strain evidence="5">RN2-1</strain>
    </source>
</reference>
<evidence type="ECO:0000256" key="1">
    <source>
        <dbReference type="ARBA" id="ARBA00008857"/>
    </source>
</evidence>
<dbReference type="Pfam" id="PF00589">
    <property type="entry name" value="Phage_integrase"/>
    <property type="match status" value="1"/>
</dbReference>
<sequence length="414" mass="46429">MNITEKAISRAVQDASLSRKRQELSDAGCQGLSLRVTPRGVKSWTLNMRDRHGRMRRFPLGNHPQMGVAQARDAARVTRHQVRHEGADPVEERRRDRAIGRDARDGIGTLEWLLDTYEKQAGHKLRSWAGGRKRIELVFKSLRAKPLETLTVATLQIEADAYRSPGNASFAIRSLRPVLRWASQPARPYVSPDLCRIVERVKVSRRDRVLSREELQPLLTLLLAEQGTNPYAAAARFILLTMCRRDEAGGLTWAEIDMQTRRWMIPAARSKNKIGNIVPLSDPVHDLLAGIWSRMKPKPADLIFPSKAGSPLANWDRHGKRLQRLSKTENWHRHDLRRTSATLLGDAGVAPHIIEASLGHVIHSRLAGIYNKSQYWPEQVKAFQLLAELLDGIASGGAKVLPLRPDLAVAAQSA</sequence>
<dbReference type="SUPFAM" id="SSF56349">
    <property type="entry name" value="DNA breaking-rejoining enzymes"/>
    <property type="match status" value="1"/>
</dbReference>
<dbReference type="Proteomes" id="UP001165679">
    <property type="component" value="Unassembled WGS sequence"/>
</dbReference>
<comment type="caution">
    <text evidence="5">The sequence shown here is derived from an EMBL/GenBank/DDBJ whole genome shotgun (WGS) entry which is preliminary data.</text>
</comment>
<dbReference type="PANTHER" id="PTHR30629:SF2">
    <property type="entry name" value="PROPHAGE INTEGRASE INTS-RELATED"/>
    <property type="match status" value="1"/>
</dbReference>
<keyword evidence="6" id="KW-1185">Reference proteome</keyword>
<evidence type="ECO:0000259" key="4">
    <source>
        <dbReference type="PROSITE" id="PS51898"/>
    </source>
</evidence>
<gene>
    <name evidence="5" type="ORF">OL599_19500</name>
</gene>
<protein>
    <submittedName>
        <fullName evidence="5">Site-specific integrase</fullName>
    </submittedName>
</protein>
<dbReference type="InterPro" id="IPR013762">
    <property type="entry name" value="Integrase-like_cat_sf"/>
</dbReference>
<evidence type="ECO:0000313" key="5">
    <source>
        <dbReference type="EMBL" id="MCW3476756.1"/>
    </source>
</evidence>
<dbReference type="InterPro" id="IPR038488">
    <property type="entry name" value="Integrase_DNA-bd_sf"/>
</dbReference>
<evidence type="ECO:0000313" key="6">
    <source>
        <dbReference type="Proteomes" id="UP001165679"/>
    </source>
</evidence>
<dbReference type="InterPro" id="IPR025166">
    <property type="entry name" value="Integrase_DNA_bind_dom"/>
</dbReference>
<proteinExistence type="inferred from homology"/>
<dbReference type="AlphaFoldDB" id="A0AA41YQA5"/>
<name>A0AA41YQA5_9PROT</name>
<dbReference type="PROSITE" id="PS51898">
    <property type="entry name" value="TYR_RECOMBINASE"/>
    <property type="match status" value="1"/>
</dbReference>
<accession>A0AA41YQA5</accession>